<sequence length="138" mass="15296">MSTDTTLAPCPFCGGEPSIVERPDNIDGTEFFYAMACYCGGYSARAHQMAIRKNPEQAKADAIAAWNRRALAPAVEEYEQALALLAGLHPGLTIDGPPLEVATRIFDAVMADRAHHEQEIRRQERALESMRAHAWRRS</sequence>
<proteinExistence type="predicted"/>
<organism evidence="1 2">
    <name type="scientific">Paracidovorax citrulli</name>
    <name type="common">Acidovorax citrulli</name>
    <dbReference type="NCBI Taxonomy" id="80869"/>
    <lineage>
        <taxon>Bacteria</taxon>
        <taxon>Pseudomonadati</taxon>
        <taxon>Pseudomonadota</taxon>
        <taxon>Betaproteobacteria</taxon>
        <taxon>Burkholderiales</taxon>
        <taxon>Comamonadaceae</taxon>
        <taxon>Paracidovorax</taxon>
    </lineage>
</organism>
<dbReference type="Pfam" id="PF14354">
    <property type="entry name" value="Lar_restr_allev"/>
    <property type="match status" value="1"/>
</dbReference>
<keyword evidence="2" id="KW-1185">Reference proteome</keyword>
<dbReference type="GeneID" id="79791301"/>
<gene>
    <name evidence="1" type="ORF">QRO08_16375</name>
</gene>
<dbReference type="EMBL" id="CP127363">
    <property type="protein sequence ID" value="WIY47405.1"/>
    <property type="molecule type" value="Genomic_DNA"/>
</dbReference>
<evidence type="ECO:0000313" key="1">
    <source>
        <dbReference type="EMBL" id="WIY47405.1"/>
    </source>
</evidence>
<name>A0ABY9AL29_PARCI</name>
<dbReference type="NCBIfam" id="TIGR03655">
    <property type="entry name" value="anti_R_Lar"/>
    <property type="match status" value="1"/>
</dbReference>
<evidence type="ECO:0000313" key="2">
    <source>
        <dbReference type="Proteomes" id="UP001242732"/>
    </source>
</evidence>
<reference evidence="1 2" key="1">
    <citation type="submission" date="2023-06" db="EMBL/GenBank/DDBJ databases">
        <authorList>
            <person name="Ham H."/>
            <person name="Park D.S."/>
        </authorList>
    </citation>
    <scope>NUCLEOTIDE SEQUENCE [LARGE SCALE GENOMIC DNA]</scope>
    <source>
        <strain evidence="1 2">KACC 17005</strain>
    </source>
</reference>
<accession>A0ABY9AL29</accession>
<dbReference type="InterPro" id="IPR019908">
    <property type="entry name" value="Toxin_RalR"/>
</dbReference>
<dbReference type="Proteomes" id="UP001242732">
    <property type="component" value="Chromosome"/>
</dbReference>
<protein>
    <submittedName>
        <fullName evidence="1">Lar family restriction alleviation protein</fullName>
    </submittedName>
</protein>
<dbReference type="RefSeq" id="WP_011794809.1">
    <property type="nucleotide sequence ID" value="NZ_CP023687.1"/>
</dbReference>